<dbReference type="PANTHER" id="PTHR33112:SF9">
    <property type="entry name" value="HETEROKARYON INCOMPATIBILITY DOMAIN-CONTAINING PROTEIN"/>
    <property type="match status" value="1"/>
</dbReference>
<evidence type="ECO:0000313" key="4">
    <source>
        <dbReference type="Proteomes" id="UP001172102"/>
    </source>
</evidence>
<dbReference type="PANTHER" id="PTHR33112">
    <property type="entry name" value="DOMAIN PROTEIN, PUTATIVE-RELATED"/>
    <property type="match status" value="1"/>
</dbReference>
<sequence>MKQARPLQWFRDFEPLTSPIPSTGLDSSRTESVQLGILCSKCRHVQRWIQDNWEKATTADERFKREFDHHASGERLEKSYQDGCHLCTHIWHSLIETNTHLFLKQRLTKRKSRLTKIRNGSAVKVTIQKFTGVRKQNNRDVVFEFKAAVQLSATRLIGDLLYIKQDKNMASPVTTAAPAVTTSRKRKRGPPSHSDQQLPAAIPIETCTRSASSFALARRWINQCVSSHDRCRQASANALPKRLLQVTRDAPDIHLSLVDTADLPTSTTTPVQYACLSYCWGAGTAAFKLTQATSAALRAGIPAAALPRTIRDAALATLELGLSLLWIDSLCIVQDSPADWAAEAASMCDVYRGSFVTLAATAAADSSAGMFSARDPLMYWPCPLTSVPGPGPGVVASVYPHSHSRGSDAFAQWPLHARGWVVQERILPRRTLGFGPLLAWECWETSRDEFDFERGDPKQPSLCKRFYETVVDGVGGQAPGELSRFAARRVLDLWASIVMEFTGCQLTVPSDRCAALAGLVAAVGRRTGWVNVAGLWETGLVPQLLWKRAYDNQGPRRTGLRPYWSWAAIEGGVYFPAATRSRLELVADVAVAGEPDLVGVAYDRTATERLPALRVSCVPFKLDAGSGAPEGWPSHDDGDAFKIEADTTGEGDAELFLPLAEGGSELYGIAVSPSSKYPGAYERVGYASSFIWENRDEVRKMRPPVRGEDLQKTFIVV</sequence>
<dbReference type="Proteomes" id="UP001172102">
    <property type="component" value="Unassembled WGS sequence"/>
</dbReference>
<organism evidence="3 4">
    <name type="scientific">Lasiosphaeris hirsuta</name>
    <dbReference type="NCBI Taxonomy" id="260670"/>
    <lineage>
        <taxon>Eukaryota</taxon>
        <taxon>Fungi</taxon>
        <taxon>Dikarya</taxon>
        <taxon>Ascomycota</taxon>
        <taxon>Pezizomycotina</taxon>
        <taxon>Sordariomycetes</taxon>
        <taxon>Sordariomycetidae</taxon>
        <taxon>Sordariales</taxon>
        <taxon>Lasiosphaeriaceae</taxon>
        <taxon>Lasiosphaeris</taxon>
    </lineage>
</organism>
<proteinExistence type="predicted"/>
<dbReference type="InterPro" id="IPR010730">
    <property type="entry name" value="HET"/>
</dbReference>
<dbReference type="AlphaFoldDB" id="A0AA40AS13"/>
<evidence type="ECO:0000313" key="3">
    <source>
        <dbReference type="EMBL" id="KAK0720940.1"/>
    </source>
</evidence>
<comment type="caution">
    <text evidence="3">The sequence shown here is derived from an EMBL/GenBank/DDBJ whole genome shotgun (WGS) entry which is preliminary data.</text>
</comment>
<dbReference type="EMBL" id="JAUKUA010000003">
    <property type="protein sequence ID" value="KAK0720940.1"/>
    <property type="molecule type" value="Genomic_DNA"/>
</dbReference>
<gene>
    <name evidence="3" type="ORF">B0H67DRAFT_553026</name>
</gene>
<keyword evidence="4" id="KW-1185">Reference proteome</keyword>
<accession>A0AA40AS13</accession>
<evidence type="ECO:0000259" key="2">
    <source>
        <dbReference type="Pfam" id="PF06985"/>
    </source>
</evidence>
<feature type="region of interest" description="Disordered" evidence="1">
    <location>
        <begin position="174"/>
        <end position="199"/>
    </location>
</feature>
<name>A0AA40AS13_9PEZI</name>
<feature type="domain" description="Heterokaryon incompatibility" evidence="2">
    <location>
        <begin position="273"/>
        <end position="424"/>
    </location>
</feature>
<evidence type="ECO:0000256" key="1">
    <source>
        <dbReference type="SAM" id="MobiDB-lite"/>
    </source>
</evidence>
<dbReference type="Pfam" id="PF06985">
    <property type="entry name" value="HET"/>
    <property type="match status" value="1"/>
</dbReference>
<protein>
    <submittedName>
        <fullName evidence="3">Heterokaryon incompatibility protein-domain-containing protein</fullName>
    </submittedName>
</protein>
<reference evidence="3" key="1">
    <citation type="submission" date="2023-06" db="EMBL/GenBank/DDBJ databases">
        <title>Genome-scale phylogeny and comparative genomics of the fungal order Sordariales.</title>
        <authorList>
            <consortium name="Lawrence Berkeley National Laboratory"/>
            <person name="Hensen N."/>
            <person name="Bonometti L."/>
            <person name="Westerberg I."/>
            <person name="Brannstrom I.O."/>
            <person name="Guillou S."/>
            <person name="Cros-Aarteil S."/>
            <person name="Calhoun S."/>
            <person name="Haridas S."/>
            <person name="Kuo A."/>
            <person name="Mondo S."/>
            <person name="Pangilinan J."/>
            <person name="Riley R."/>
            <person name="Labutti K."/>
            <person name="Andreopoulos B."/>
            <person name="Lipzen A."/>
            <person name="Chen C."/>
            <person name="Yanf M."/>
            <person name="Daum C."/>
            <person name="Ng V."/>
            <person name="Clum A."/>
            <person name="Steindorff A."/>
            <person name="Ohm R."/>
            <person name="Martin F."/>
            <person name="Silar P."/>
            <person name="Natvig D."/>
            <person name="Lalanne C."/>
            <person name="Gautier V."/>
            <person name="Ament-Velasquez S.L."/>
            <person name="Kruys A."/>
            <person name="Hutchinson M.I."/>
            <person name="Powell A.J."/>
            <person name="Barry K."/>
            <person name="Miller A.N."/>
            <person name="Grigoriev I.V."/>
            <person name="Debuchy R."/>
            <person name="Gladieux P."/>
            <person name="Thoren M.H."/>
            <person name="Johannesson H."/>
        </authorList>
    </citation>
    <scope>NUCLEOTIDE SEQUENCE</scope>
    <source>
        <strain evidence="3">SMH4607-1</strain>
    </source>
</reference>